<organism evidence="1">
    <name type="scientific">viral metagenome</name>
    <dbReference type="NCBI Taxonomy" id="1070528"/>
    <lineage>
        <taxon>unclassified sequences</taxon>
        <taxon>metagenomes</taxon>
        <taxon>organismal metagenomes</taxon>
    </lineage>
</organism>
<proteinExistence type="predicted"/>
<dbReference type="AlphaFoldDB" id="A0A6C0EY78"/>
<dbReference type="EMBL" id="MN738959">
    <property type="protein sequence ID" value="QHT33190.1"/>
    <property type="molecule type" value="Genomic_DNA"/>
</dbReference>
<protein>
    <submittedName>
        <fullName evidence="1">Uncharacterized protein</fullName>
    </submittedName>
</protein>
<dbReference type="InterPro" id="IPR043930">
    <property type="entry name" value="DUF5754"/>
</dbReference>
<sequence length="120" mass="14718">MSDNRKTLKIKKHTKRVKHNKKFPTRIRLYSTPRVAQKMAYKYLGKTAKLYPANNPEKKYKIFDHKNNKWINFGQMGYEDYTKHKDKNRRKNYLTRTKFMRGDWKNNKYSANNLSRNILW</sequence>
<dbReference type="Pfam" id="PF19058">
    <property type="entry name" value="DUF5754"/>
    <property type="match status" value="1"/>
</dbReference>
<evidence type="ECO:0000313" key="1">
    <source>
        <dbReference type="EMBL" id="QHT33190.1"/>
    </source>
</evidence>
<name>A0A6C0EY78_9ZZZZ</name>
<accession>A0A6C0EY78</accession>
<reference evidence="1" key="1">
    <citation type="journal article" date="2020" name="Nature">
        <title>Giant virus diversity and host interactions through global metagenomics.</title>
        <authorList>
            <person name="Schulz F."/>
            <person name="Roux S."/>
            <person name="Paez-Espino D."/>
            <person name="Jungbluth S."/>
            <person name="Walsh D.A."/>
            <person name="Denef V.J."/>
            <person name="McMahon K.D."/>
            <person name="Konstantinidis K.T."/>
            <person name="Eloe-Fadrosh E.A."/>
            <person name="Kyrpides N.C."/>
            <person name="Woyke T."/>
        </authorList>
    </citation>
    <scope>NUCLEOTIDE SEQUENCE</scope>
    <source>
        <strain evidence="1">GVMAG-M-3300009161-34</strain>
    </source>
</reference>